<organism evidence="2">
    <name type="scientific">viral metagenome</name>
    <dbReference type="NCBI Taxonomy" id="1070528"/>
    <lineage>
        <taxon>unclassified sequences</taxon>
        <taxon>metagenomes</taxon>
        <taxon>organismal metagenomes</taxon>
    </lineage>
</organism>
<evidence type="ECO:0000313" key="4">
    <source>
        <dbReference type="EMBL" id="QJH95538.1"/>
    </source>
</evidence>
<dbReference type="EMBL" id="MT144127">
    <property type="protein sequence ID" value="QJA49258.1"/>
    <property type="molecule type" value="Genomic_DNA"/>
</dbReference>
<name>A0A6H1ZP20_9ZZZZ</name>
<evidence type="ECO:0000313" key="2">
    <source>
        <dbReference type="EMBL" id="QJA49258.1"/>
    </source>
</evidence>
<evidence type="ECO:0000256" key="1">
    <source>
        <dbReference type="SAM" id="MobiDB-lite"/>
    </source>
</evidence>
<reference evidence="2" key="1">
    <citation type="submission" date="2020-03" db="EMBL/GenBank/DDBJ databases">
        <title>The deep terrestrial virosphere.</title>
        <authorList>
            <person name="Holmfeldt K."/>
            <person name="Nilsson E."/>
            <person name="Simone D."/>
            <person name="Lopez-Fernandez M."/>
            <person name="Wu X."/>
            <person name="de Brujin I."/>
            <person name="Lundin D."/>
            <person name="Andersson A."/>
            <person name="Bertilsson S."/>
            <person name="Dopson M."/>
        </authorList>
    </citation>
    <scope>NUCLEOTIDE SEQUENCE</scope>
    <source>
        <strain evidence="5">MM415A00131</strain>
        <strain evidence="3">MM415B00138</strain>
        <strain evidence="2">TM448A01279</strain>
        <strain evidence="4">TM448B00456</strain>
    </source>
</reference>
<dbReference type="EMBL" id="MT144622">
    <property type="protein sequence ID" value="QJH95538.1"/>
    <property type="molecule type" value="Genomic_DNA"/>
</dbReference>
<sequence>MTETQAPYFSPQPKPEKPNRNSDYLKWIRRQPCGKSKLPGPCEAHHVRRSYWGAGGSQKPHDYVTVPRRTEYHKPEYDGEERRICREIITMQLKYIEEKYGVGESELAYRKIIETIMNHIESKRR</sequence>
<dbReference type="EMBL" id="MT141578">
    <property type="protein sequence ID" value="QJA67963.1"/>
    <property type="molecule type" value="Genomic_DNA"/>
</dbReference>
<feature type="region of interest" description="Disordered" evidence="1">
    <location>
        <begin position="1"/>
        <end position="22"/>
    </location>
</feature>
<dbReference type="AlphaFoldDB" id="A0A6H1ZP20"/>
<gene>
    <name evidence="5" type="ORF">MM415A00131_0039</name>
    <name evidence="3" type="ORF">MM415B00138_0013</name>
    <name evidence="2" type="ORF">TM448A01279_0011</name>
    <name evidence="4" type="ORF">TM448B00456_0019</name>
</gene>
<proteinExistence type="predicted"/>
<accession>A0A6H1ZP20</accession>
<protein>
    <submittedName>
        <fullName evidence="2">Uncharacterized protein</fullName>
    </submittedName>
</protein>
<evidence type="ECO:0000313" key="3">
    <source>
        <dbReference type="EMBL" id="QJA67963.1"/>
    </source>
</evidence>
<evidence type="ECO:0000313" key="5">
    <source>
        <dbReference type="EMBL" id="QJI05021.1"/>
    </source>
</evidence>
<dbReference type="EMBL" id="MT145193">
    <property type="protein sequence ID" value="QJI05021.1"/>
    <property type="molecule type" value="Genomic_DNA"/>
</dbReference>